<sequence length="376" mass="39594">MRKHLLLAAAIGCAGGVAQANTFAYISSPDDGMISQYRLDEATGALTLLHQTSAGDKVNPMALSPDHTTLYAALRVEPFRVMAYRIDPATGQLAPTAEAPLAASLAYLSTDRSGRYLMGASYGGNVLTVQAIDAQHRPAKDSKVYTTGPYAHSVRSDPSNHFVYATTLGDEKVLQFSFNQQNGALEPIGPGHALVTAGSGPRHIAFAPGGKFLYVVGELSGTVDSFSIDPQTGALTKVAHAEGVPKSLNLAHGEIRNAANNDLKDDPTPRIWAADVRVSPDGQLIYITERTTSSVSAFKADPASGTLSFQGNYPLQEKQPRNIAFSPSGRWLLVTGEKADKVGSYAVGAQGALTRTGEAPSGKGALWIEMLSLPGA</sequence>
<dbReference type="STRING" id="216142.LT40_09835"/>
<comment type="similarity">
    <text evidence="1">Belongs to the cycloisomerase 2 family.</text>
</comment>
<dbReference type="AlphaFoldDB" id="A0A089YVB0"/>
<dbReference type="InterPro" id="IPR050282">
    <property type="entry name" value="Cycloisomerase_2"/>
</dbReference>
<dbReference type="InterPro" id="IPR011048">
    <property type="entry name" value="Haem_d1_sf"/>
</dbReference>
<gene>
    <name evidence="4" type="ORF">LT40_09835</name>
</gene>
<dbReference type="Gene3D" id="2.130.10.10">
    <property type="entry name" value="YVTN repeat-like/Quinoprotein amine dehydrogenase"/>
    <property type="match status" value="1"/>
</dbReference>
<dbReference type="GO" id="GO:0006006">
    <property type="term" value="P:glucose metabolic process"/>
    <property type="evidence" value="ECO:0007669"/>
    <property type="project" value="UniProtKB-KW"/>
</dbReference>
<dbReference type="OrthoDB" id="9790815at2"/>
<protein>
    <submittedName>
        <fullName evidence="4">6-phosphogluconolactonase</fullName>
    </submittedName>
</protein>
<dbReference type="KEGG" id="prh:LT40_09835"/>
<organism evidence="4 5">
    <name type="scientific">Pseudomonas rhizosphaerae</name>
    <dbReference type="NCBI Taxonomy" id="216142"/>
    <lineage>
        <taxon>Bacteria</taxon>
        <taxon>Pseudomonadati</taxon>
        <taxon>Pseudomonadota</taxon>
        <taxon>Gammaproteobacteria</taxon>
        <taxon>Pseudomonadales</taxon>
        <taxon>Pseudomonadaceae</taxon>
        <taxon>Pseudomonas</taxon>
    </lineage>
</organism>
<accession>A0A089YVB0</accession>
<reference evidence="4 5" key="1">
    <citation type="journal article" date="2015" name="J. Biotechnol.">
        <title>Complete genome sequence of Pseudomonas rhizosphaerae IH5T (=DSM 16299T), a phosphate-solubilizing rhizobacterium for bacterial biofertilizer.</title>
        <authorList>
            <person name="Kwak Y."/>
            <person name="Jung B.K."/>
            <person name="Shin J.H."/>
        </authorList>
    </citation>
    <scope>NUCLEOTIDE SEQUENCE [LARGE SCALE GENOMIC DNA]</scope>
    <source>
        <strain evidence="4">DSM 16299</strain>
    </source>
</reference>
<evidence type="ECO:0000313" key="4">
    <source>
        <dbReference type="EMBL" id="AIS17680.1"/>
    </source>
</evidence>
<dbReference type="SUPFAM" id="SSF51004">
    <property type="entry name" value="C-terminal (heme d1) domain of cytochrome cd1-nitrite reductase"/>
    <property type="match status" value="1"/>
</dbReference>
<dbReference type="EMBL" id="CP009533">
    <property type="protein sequence ID" value="AIS17680.1"/>
    <property type="molecule type" value="Genomic_DNA"/>
</dbReference>
<dbReference type="InterPro" id="IPR019405">
    <property type="entry name" value="Lactonase_7-beta_prop"/>
</dbReference>
<feature type="chain" id="PRO_5001852463" evidence="3">
    <location>
        <begin position="21"/>
        <end position="376"/>
    </location>
</feature>
<dbReference type="HOGENOM" id="CLU_038716_2_1_6"/>
<keyword evidence="2" id="KW-0313">Glucose metabolism</keyword>
<dbReference type="Pfam" id="PF10282">
    <property type="entry name" value="Lactonase"/>
    <property type="match status" value="1"/>
</dbReference>
<dbReference type="PANTHER" id="PTHR30344:SF1">
    <property type="entry name" value="6-PHOSPHOGLUCONOLACTONASE"/>
    <property type="match status" value="1"/>
</dbReference>
<feature type="signal peptide" evidence="3">
    <location>
        <begin position="1"/>
        <end position="20"/>
    </location>
</feature>
<dbReference type="PANTHER" id="PTHR30344">
    <property type="entry name" value="6-PHOSPHOGLUCONOLACTONASE-RELATED"/>
    <property type="match status" value="1"/>
</dbReference>
<dbReference type="GO" id="GO:0005829">
    <property type="term" value="C:cytosol"/>
    <property type="evidence" value="ECO:0007669"/>
    <property type="project" value="TreeGrafter"/>
</dbReference>
<evidence type="ECO:0000256" key="1">
    <source>
        <dbReference type="ARBA" id="ARBA00005564"/>
    </source>
</evidence>
<dbReference type="GO" id="GO:0017057">
    <property type="term" value="F:6-phosphogluconolactonase activity"/>
    <property type="evidence" value="ECO:0007669"/>
    <property type="project" value="TreeGrafter"/>
</dbReference>
<name>A0A089YVB0_9PSED</name>
<evidence type="ECO:0000256" key="3">
    <source>
        <dbReference type="SAM" id="SignalP"/>
    </source>
</evidence>
<evidence type="ECO:0000313" key="5">
    <source>
        <dbReference type="Proteomes" id="UP000029499"/>
    </source>
</evidence>
<evidence type="ECO:0000256" key="2">
    <source>
        <dbReference type="ARBA" id="ARBA00022526"/>
    </source>
</evidence>
<dbReference type="RefSeq" id="WP_043189364.1">
    <property type="nucleotide sequence ID" value="NZ_CP009533.1"/>
</dbReference>
<dbReference type="Proteomes" id="UP000029499">
    <property type="component" value="Chromosome"/>
</dbReference>
<keyword evidence="3" id="KW-0732">Signal</keyword>
<dbReference type="InterPro" id="IPR015943">
    <property type="entry name" value="WD40/YVTN_repeat-like_dom_sf"/>
</dbReference>
<proteinExistence type="inferred from homology"/>
<keyword evidence="5" id="KW-1185">Reference proteome</keyword>
<dbReference type="eggNOG" id="COG2706">
    <property type="taxonomic scope" value="Bacteria"/>
</dbReference>
<keyword evidence="2" id="KW-0119">Carbohydrate metabolism</keyword>